<name>U5BNX4_9BACT</name>
<keyword evidence="2" id="KW-1185">Reference proteome</keyword>
<protein>
    <submittedName>
        <fullName evidence="1">Uncharacterized protein</fullName>
    </submittedName>
</protein>
<organism evidence="1 2">
    <name type="scientific">Rhodonellum psychrophilum GCM71 = DSM 17998</name>
    <dbReference type="NCBI Taxonomy" id="1123057"/>
    <lineage>
        <taxon>Bacteria</taxon>
        <taxon>Pseudomonadati</taxon>
        <taxon>Bacteroidota</taxon>
        <taxon>Cytophagia</taxon>
        <taxon>Cytophagales</taxon>
        <taxon>Cytophagaceae</taxon>
        <taxon>Rhodonellum</taxon>
    </lineage>
</organism>
<proteinExistence type="predicted"/>
<evidence type="ECO:0000313" key="2">
    <source>
        <dbReference type="Proteomes" id="UP000016843"/>
    </source>
</evidence>
<gene>
    <name evidence="1" type="ORF">P872_18885</name>
</gene>
<reference evidence="1 2" key="1">
    <citation type="journal article" date="2013" name="Genome Announc.">
        <title>Draft Genome Sequence of the Psychrophilic and Alkaliphilic Rhodonellum psychrophilum Strain GCM71T.</title>
        <authorList>
            <person name="Hauptmann A.L."/>
            <person name="Glaring M.A."/>
            <person name="Hallin P.F."/>
            <person name="Prieme A."/>
            <person name="Stougaard P."/>
        </authorList>
    </citation>
    <scope>NUCLEOTIDE SEQUENCE [LARGE SCALE GENOMIC DNA]</scope>
    <source>
        <strain evidence="1 2">GCM71</strain>
    </source>
</reference>
<evidence type="ECO:0000313" key="1">
    <source>
        <dbReference type="EMBL" id="ERM82250.1"/>
    </source>
</evidence>
<comment type="caution">
    <text evidence="1">The sequence shown here is derived from an EMBL/GenBank/DDBJ whole genome shotgun (WGS) entry which is preliminary data.</text>
</comment>
<sequence>MLIFKKNSISKNHPICISGKGRFAFVCEPASTDREIDLKSSRWERCHRFSWKMLTPKYALAFPMGLKPQENQDIRRATELTDLVNLKIVKKGRGLGDFRRRRIGAA</sequence>
<dbReference type="AlphaFoldDB" id="U5BNX4"/>
<dbReference type="EMBL" id="AWXR01000030">
    <property type="protein sequence ID" value="ERM82250.1"/>
    <property type="molecule type" value="Genomic_DNA"/>
</dbReference>
<dbReference type="Proteomes" id="UP000016843">
    <property type="component" value="Unassembled WGS sequence"/>
</dbReference>
<accession>U5BNX4</accession>